<dbReference type="InterPro" id="IPR050931">
    <property type="entry name" value="Mito_Protein_Transport_Metaxin"/>
</dbReference>
<proteinExistence type="predicted"/>
<dbReference type="Pfam" id="PF17171">
    <property type="entry name" value="GST_C_6"/>
    <property type="match status" value="1"/>
</dbReference>
<feature type="region of interest" description="Disordered" evidence="1">
    <location>
        <begin position="212"/>
        <end position="245"/>
    </location>
</feature>
<name>A0A218XQP1_PUNGR</name>
<gene>
    <name evidence="5" type="ORF">CDL15_Pgr016005</name>
</gene>
<dbReference type="EMBL" id="MTKT01001080">
    <property type="protein sequence ID" value="OWM86969.1"/>
    <property type="molecule type" value="Genomic_DNA"/>
</dbReference>
<evidence type="ECO:0000313" key="5">
    <source>
        <dbReference type="EMBL" id="OWM86969.1"/>
    </source>
</evidence>
<sequence length="291" mass="32443">MEAASEREELTLVARKPGFGLPTACPSCLPVYIYLKFAGVPFRLDFNLANPDSDQIPYVESGTYVAYNNEKGGVIESLKDDDVLDLDSELRSAPDFMSMRAMIGSWLEDALSYELWLGSDGSPAHKIYYTDLPWPLGKIYRKATIAYGALSTRLGEEDFFFNRPSSLDAAFIGHALIVLQALPETSTLRNKLLQHDNLVQYAEKHKAQFVEASSSSSSASQFPSIPKRGSKPKSETKKERTPQEKTFRKRAKYFLIAQFVAVLLFLSIMGGASDDAEVEIDDDDEGFSYDE</sequence>
<evidence type="ECO:0000256" key="2">
    <source>
        <dbReference type="SAM" id="Phobius"/>
    </source>
</evidence>
<evidence type="ECO:0008006" key="7">
    <source>
        <dbReference type="Google" id="ProtNLM"/>
    </source>
</evidence>
<dbReference type="Proteomes" id="UP000197138">
    <property type="component" value="Unassembled WGS sequence"/>
</dbReference>
<evidence type="ECO:0000313" key="6">
    <source>
        <dbReference type="Proteomes" id="UP000197138"/>
    </source>
</evidence>
<evidence type="ECO:0000256" key="1">
    <source>
        <dbReference type="SAM" id="MobiDB-lite"/>
    </source>
</evidence>
<organism evidence="5 6">
    <name type="scientific">Punica granatum</name>
    <name type="common">Pomegranate</name>
    <dbReference type="NCBI Taxonomy" id="22663"/>
    <lineage>
        <taxon>Eukaryota</taxon>
        <taxon>Viridiplantae</taxon>
        <taxon>Streptophyta</taxon>
        <taxon>Embryophyta</taxon>
        <taxon>Tracheophyta</taxon>
        <taxon>Spermatophyta</taxon>
        <taxon>Magnoliopsida</taxon>
        <taxon>eudicotyledons</taxon>
        <taxon>Gunneridae</taxon>
        <taxon>Pentapetalae</taxon>
        <taxon>rosids</taxon>
        <taxon>malvids</taxon>
        <taxon>Myrtales</taxon>
        <taxon>Lythraceae</taxon>
        <taxon>Punica</taxon>
    </lineage>
</organism>
<keyword evidence="2" id="KW-1133">Transmembrane helix</keyword>
<protein>
    <recommendedName>
        <fullName evidence="7">Metaxin</fullName>
    </recommendedName>
</protein>
<dbReference type="InterPro" id="IPR012336">
    <property type="entry name" value="Thioredoxin-like_fold"/>
</dbReference>
<dbReference type="GO" id="GO:0006626">
    <property type="term" value="P:protein targeting to mitochondrion"/>
    <property type="evidence" value="ECO:0007669"/>
    <property type="project" value="TreeGrafter"/>
</dbReference>
<keyword evidence="2" id="KW-0472">Membrane</keyword>
<feature type="transmembrane region" description="Helical" evidence="2">
    <location>
        <begin position="253"/>
        <end position="272"/>
    </location>
</feature>
<dbReference type="CDD" id="cd03054">
    <property type="entry name" value="GST_N_Metaxin"/>
    <property type="match status" value="1"/>
</dbReference>
<dbReference type="CDD" id="cd03193">
    <property type="entry name" value="GST_C_Metaxin"/>
    <property type="match status" value="1"/>
</dbReference>
<dbReference type="Pfam" id="PF17172">
    <property type="entry name" value="GST_N_4"/>
    <property type="match status" value="1"/>
</dbReference>
<dbReference type="InterPro" id="IPR033468">
    <property type="entry name" value="Metaxin_GST"/>
</dbReference>
<dbReference type="PANTHER" id="PTHR12289">
    <property type="entry name" value="METAXIN RELATED"/>
    <property type="match status" value="1"/>
</dbReference>
<feature type="compositionally biased region" description="Basic and acidic residues" evidence="1">
    <location>
        <begin position="232"/>
        <end position="245"/>
    </location>
</feature>
<accession>A0A218XQP1</accession>
<dbReference type="AlphaFoldDB" id="A0A218XQP1"/>
<evidence type="ECO:0000259" key="3">
    <source>
        <dbReference type="Pfam" id="PF17171"/>
    </source>
</evidence>
<reference evidence="6" key="1">
    <citation type="journal article" date="2017" name="Plant J.">
        <title>The pomegranate (Punica granatum L.) genome and the genomics of punicalagin biosynthesis.</title>
        <authorList>
            <person name="Qin G."/>
            <person name="Xu C."/>
            <person name="Ming R."/>
            <person name="Tang H."/>
            <person name="Guyot R."/>
            <person name="Kramer E.M."/>
            <person name="Hu Y."/>
            <person name="Yi X."/>
            <person name="Qi Y."/>
            <person name="Xu X."/>
            <person name="Gao Z."/>
            <person name="Pan H."/>
            <person name="Jian J."/>
            <person name="Tian Y."/>
            <person name="Yue Z."/>
            <person name="Xu Y."/>
        </authorList>
    </citation>
    <scope>NUCLEOTIDE SEQUENCE [LARGE SCALE GENOMIC DNA]</scope>
    <source>
        <strain evidence="6">cv. Dabenzi</strain>
    </source>
</reference>
<feature type="domain" description="Thioredoxin-like fold" evidence="4">
    <location>
        <begin position="26"/>
        <end position="120"/>
    </location>
</feature>
<keyword evidence="2" id="KW-0812">Transmembrane</keyword>
<feature type="domain" description="Metaxin glutathione S-transferase" evidence="3">
    <location>
        <begin position="146"/>
        <end position="204"/>
    </location>
</feature>
<dbReference type="PANTHER" id="PTHR12289:SF41">
    <property type="entry name" value="FAILED AXON CONNECTIONS-RELATED"/>
    <property type="match status" value="1"/>
</dbReference>
<dbReference type="GO" id="GO:0005741">
    <property type="term" value="C:mitochondrial outer membrane"/>
    <property type="evidence" value="ECO:0007669"/>
    <property type="project" value="TreeGrafter"/>
</dbReference>
<evidence type="ECO:0000259" key="4">
    <source>
        <dbReference type="Pfam" id="PF17172"/>
    </source>
</evidence>
<comment type="caution">
    <text evidence="5">The sequence shown here is derived from an EMBL/GenBank/DDBJ whole genome shotgun (WGS) entry which is preliminary data.</text>
</comment>